<dbReference type="Gene3D" id="1.10.470.10">
    <property type="entry name" value="Variant Surface Glycoprotein, subunit A, domain 2"/>
    <property type="match status" value="1"/>
</dbReference>
<evidence type="ECO:0000256" key="5">
    <source>
        <dbReference type="ARBA" id="ARBA00023180"/>
    </source>
</evidence>
<dbReference type="GO" id="GO:0005886">
    <property type="term" value="C:plasma membrane"/>
    <property type="evidence" value="ECO:0007669"/>
    <property type="project" value="UniProtKB-SubCell"/>
</dbReference>
<dbReference type="InterPro" id="IPR001812">
    <property type="entry name" value="Trypano_VSG_A_N_dom"/>
</dbReference>
<evidence type="ECO:0000256" key="1">
    <source>
        <dbReference type="ARBA" id="ARBA00004609"/>
    </source>
</evidence>
<evidence type="ECO:0000256" key="6">
    <source>
        <dbReference type="ARBA" id="ARBA00023288"/>
    </source>
</evidence>
<accession>M4T8W6</accession>
<keyword evidence="7" id="KW-0732">Signal</keyword>
<keyword evidence="3" id="KW-0336">GPI-anchor</keyword>
<dbReference type="Pfam" id="PF00913">
    <property type="entry name" value="Trypan_glycop"/>
    <property type="match status" value="1"/>
</dbReference>
<dbReference type="Gene3D" id="3.90.150.10">
    <property type="entry name" value="Variant Surface Glycoprotein, subunit A domain 1"/>
    <property type="match status" value="1"/>
</dbReference>
<reference evidence="9" key="2">
    <citation type="journal article" date="2014" name="Mol. Biochem. Parasitol.">
        <title>Capturing the variant surface glycoprotein repertoire (the VSGnome) of Trypanosoma brucei Lister 427.</title>
        <authorList>
            <person name="Cross G.A."/>
            <person name="Kim H.S."/>
            <person name="Wickstead B."/>
        </authorList>
    </citation>
    <scope>NUCLEOTIDE SEQUENCE</scope>
    <source>
        <strain evidence="9">Lister 427</strain>
    </source>
</reference>
<proteinExistence type="predicted"/>
<evidence type="ECO:0000256" key="2">
    <source>
        <dbReference type="ARBA" id="ARBA00022475"/>
    </source>
</evidence>
<feature type="chain" id="PRO_5004058961" evidence="7">
    <location>
        <begin position="19"/>
        <end position="351"/>
    </location>
</feature>
<feature type="non-terminal residue" evidence="9">
    <location>
        <position position="1"/>
    </location>
</feature>
<evidence type="ECO:0000313" key="9">
    <source>
        <dbReference type="EMBL" id="AGH59325.1"/>
    </source>
</evidence>
<organism evidence="9">
    <name type="scientific">Trypanosoma brucei</name>
    <dbReference type="NCBI Taxonomy" id="5691"/>
    <lineage>
        <taxon>Eukaryota</taxon>
        <taxon>Discoba</taxon>
        <taxon>Euglenozoa</taxon>
        <taxon>Kinetoplastea</taxon>
        <taxon>Metakinetoplastina</taxon>
        <taxon>Trypanosomatida</taxon>
        <taxon>Trypanosomatidae</taxon>
        <taxon>Trypanosoma</taxon>
    </lineage>
</organism>
<keyword evidence="4" id="KW-0472">Membrane</keyword>
<dbReference type="GO" id="GO:0098552">
    <property type="term" value="C:side of membrane"/>
    <property type="evidence" value="ECO:0007669"/>
    <property type="project" value="UniProtKB-KW"/>
</dbReference>
<dbReference type="GO" id="GO:0042783">
    <property type="term" value="P:symbiont-mediated evasion of host immune response"/>
    <property type="evidence" value="ECO:0007669"/>
    <property type="project" value="InterPro"/>
</dbReference>
<comment type="subcellular location">
    <subcellularLocation>
        <location evidence="1">Cell membrane</location>
        <topology evidence="1">Lipid-anchor</topology>
        <topology evidence="1">GPI-anchor</topology>
    </subcellularLocation>
</comment>
<evidence type="ECO:0000256" key="3">
    <source>
        <dbReference type="ARBA" id="ARBA00022622"/>
    </source>
</evidence>
<dbReference type="SUPFAM" id="SSF58087">
    <property type="entry name" value="Variant surface glycoprotein (N-terminal domain)"/>
    <property type="match status" value="1"/>
</dbReference>
<evidence type="ECO:0000256" key="4">
    <source>
        <dbReference type="ARBA" id="ARBA00023136"/>
    </source>
</evidence>
<sequence length="351" mass="37989">MWKLIVLVSLAITLKIDGAEEKPLKPDAWQPLCSIFAAFSKRTADKKAAIGQLAKNAAQARTLRLKASIVAQATESSRMDKKKATLETYLAKVETAAAKAASATTFEAAIDDGYKLGYANGGIREFLNLVATVNQVTTKGCILNAGGTASGNLIKTFSAMGRIHANCKLLAGEQHTVTDDATTLTPQGIAPLTTGNTLVGANELGCRLTTLEDNNGLYDGALTETELHVAAGAIKLTKSTPSFNKMTDFSTDGTPGEREILHAAWQAAAQAAEIPTKFKQKKLSELKKDPTFKEVVRHIYGLPTATEIPDITAKLDEIFSESDDEFNTNYWKQLEDYEITKKLEYKTQEPN</sequence>
<keyword evidence="6" id="KW-0449">Lipoprotein</keyword>
<dbReference type="EMBL" id="KC611894">
    <property type="protein sequence ID" value="AGH59325.1"/>
    <property type="molecule type" value="Genomic_DNA"/>
</dbReference>
<evidence type="ECO:0000259" key="8">
    <source>
        <dbReference type="Pfam" id="PF00913"/>
    </source>
</evidence>
<evidence type="ECO:0000256" key="7">
    <source>
        <dbReference type="SAM" id="SignalP"/>
    </source>
</evidence>
<keyword evidence="5" id="KW-0325">Glycoprotein</keyword>
<feature type="signal peptide" evidence="7">
    <location>
        <begin position="1"/>
        <end position="18"/>
    </location>
</feature>
<feature type="domain" description="Trypanosome variant surface glycoprotein A-type N-terminal" evidence="8">
    <location>
        <begin position="6"/>
        <end position="348"/>
    </location>
</feature>
<dbReference type="VEuPathDB" id="TriTrypDB:Tb427_000459600"/>
<protein>
    <submittedName>
        <fullName evidence="9">Variant surface glycoprotein 3285</fullName>
    </submittedName>
</protein>
<name>M4T8W6_9TRYP</name>
<keyword evidence="2" id="KW-1003">Cell membrane</keyword>
<reference evidence="9" key="1">
    <citation type="submission" date="2013-02" db="EMBL/GenBank/DDBJ databases">
        <authorList>
            <person name="Cross G.A.M."/>
            <person name="Kim H.-S."/>
            <person name="Wickstead B."/>
        </authorList>
    </citation>
    <scope>NUCLEOTIDE SEQUENCE</scope>
    <source>
        <strain evidence="9">Lister 427</strain>
    </source>
</reference>
<dbReference type="AlphaFoldDB" id="M4T8W6"/>